<dbReference type="InterPro" id="IPR003660">
    <property type="entry name" value="HAMP_dom"/>
</dbReference>
<keyword evidence="2" id="KW-0812">Transmembrane</keyword>
<feature type="transmembrane region" description="Helical" evidence="2">
    <location>
        <begin position="7"/>
        <end position="25"/>
    </location>
</feature>
<comment type="caution">
    <text evidence="5">The sequence shown here is derived from an EMBL/GenBank/DDBJ whole genome shotgun (WGS) entry which is preliminary data.</text>
</comment>
<accession>A0A432MI43</accession>
<proteinExistence type="predicted"/>
<dbReference type="AlphaFoldDB" id="A0A432MI43"/>
<keyword evidence="1" id="KW-0378">Hydrolase</keyword>
<dbReference type="PROSITE" id="PS51746">
    <property type="entry name" value="PPM_2"/>
    <property type="match status" value="1"/>
</dbReference>
<reference evidence="5 6" key="2">
    <citation type="submission" date="2019-01" db="EMBL/GenBank/DDBJ databases">
        <title>Tautonia sociabilis, a novel thermotolerant planctomycete of Isosphaeraceae family, isolated from a 4000 m deep subterranean habitat.</title>
        <authorList>
            <person name="Kovaleva O.L."/>
            <person name="Elcheninov A.G."/>
            <person name="Van Heerden E."/>
            <person name="Toshchakov S.V."/>
            <person name="Novikov A."/>
            <person name="Bonch-Osmolovskaya E.A."/>
            <person name="Kublanov I.V."/>
        </authorList>
    </citation>
    <scope>NUCLEOTIDE SEQUENCE [LARGE SCALE GENOMIC DNA]</scope>
    <source>
        <strain evidence="5 6">GM2012</strain>
    </source>
</reference>
<feature type="domain" description="HAMP" evidence="3">
    <location>
        <begin position="179"/>
        <end position="231"/>
    </location>
</feature>
<dbReference type="Pfam" id="PF00672">
    <property type="entry name" value="HAMP"/>
    <property type="match status" value="1"/>
</dbReference>
<gene>
    <name evidence="5" type="ORF">TsocGM_14730</name>
</gene>
<dbReference type="PROSITE" id="PS50885">
    <property type="entry name" value="HAMP"/>
    <property type="match status" value="1"/>
</dbReference>
<evidence type="ECO:0000259" key="3">
    <source>
        <dbReference type="PROSITE" id="PS50885"/>
    </source>
</evidence>
<keyword evidence="6" id="KW-1185">Reference proteome</keyword>
<dbReference type="Proteomes" id="UP000280296">
    <property type="component" value="Unassembled WGS sequence"/>
</dbReference>
<evidence type="ECO:0000259" key="4">
    <source>
        <dbReference type="PROSITE" id="PS51746"/>
    </source>
</evidence>
<protein>
    <submittedName>
        <fullName evidence="5">HAMP domain-containing protein</fullName>
    </submittedName>
</protein>
<dbReference type="Pfam" id="PF07228">
    <property type="entry name" value="SpoIIE"/>
    <property type="match status" value="1"/>
</dbReference>
<dbReference type="RefSeq" id="WP_126726230.1">
    <property type="nucleotide sequence ID" value="NZ_RYZH01000027.1"/>
</dbReference>
<keyword evidence="2" id="KW-0472">Membrane</keyword>
<feature type="transmembrane region" description="Helical" evidence="2">
    <location>
        <begin position="159"/>
        <end position="177"/>
    </location>
</feature>
<keyword evidence="2" id="KW-1133">Transmembrane helix</keyword>
<reference evidence="5 6" key="1">
    <citation type="submission" date="2018-12" db="EMBL/GenBank/DDBJ databases">
        <authorList>
            <person name="Toschakov S.V."/>
        </authorList>
    </citation>
    <scope>NUCLEOTIDE SEQUENCE [LARGE SCALE GENOMIC DNA]</scope>
    <source>
        <strain evidence="5 6">GM2012</strain>
    </source>
</reference>
<dbReference type="CDD" id="cd06225">
    <property type="entry name" value="HAMP"/>
    <property type="match status" value="1"/>
</dbReference>
<organism evidence="5 6">
    <name type="scientific">Tautonia sociabilis</name>
    <dbReference type="NCBI Taxonomy" id="2080755"/>
    <lineage>
        <taxon>Bacteria</taxon>
        <taxon>Pseudomonadati</taxon>
        <taxon>Planctomycetota</taxon>
        <taxon>Planctomycetia</taxon>
        <taxon>Isosphaerales</taxon>
        <taxon>Isosphaeraceae</taxon>
        <taxon>Tautonia</taxon>
    </lineage>
</organism>
<dbReference type="SUPFAM" id="SSF158472">
    <property type="entry name" value="HAMP domain-like"/>
    <property type="match status" value="1"/>
</dbReference>
<dbReference type="Gene3D" id="3.60.40.10">
    <property type="entry name" value="PPM-type phosphatase domain"/>
    <property type="match status" value="1"/>
</dbReference>
<feature type="domain" description="PPM-type phosphatase" evidence="4">
    <location>
        <begin position="257"/>
        <end position="471"/>
    </location>
</feature>
<dbReference type="GO" id="GO:0016791">
    <property type="term" value="F:phosphatase activity"/>
    <property type="evidence" value="ECO:0007669"/>
    <property type="project" value="TreeGrafter"/>
</dbReference>
<dbReference type="SUPFAM" id="SSF81606">
    <property type="entry name" value="PP2C-like"/>
    <property type="match status" value="1"/>
</dbReference>
<sequence>MTLRYKFVLPINLILVLILVASLAWEWRRQEATGLALLRARLDEEARFVEAAYRSFGTSGRFGPFLHAFCHASDASASPEHQVAVVDAGGRVVASAAEHARRPMDPARLAGLGDGFWTRRIGDDSFLIRVAAAGPRRVVVAESTRAVRDHVRANLRSQVGWFLGAGVLLLGAVNVVMRHAVLRPIRRISRAVRALERGRLGVEVASPNGDELGALARQFNAMSRALAERAEAERREMEVARLVQAHLLPPPELELGRVRVAGRCVPAGPVGGDLYDVRPLSGDRVALLVADLSGHNVAAALHTAMVRAIVWREADEAPGPGEVLARLNGRLCRELPEEHFATAFFGWFEARSGRLRYASAGHPAALLLGPSGTVSELGPTMPLLGIMPDLAASEADVELDPAGRLLVFTDGLIEVSDPAGKLWGADELPAILASGAGAGPAQLVERLIGRRAEVRADGSPHDDVTVVVADYASSAVGPNAAAGAGAGSVPR</sequence>
<dbReference type="InterPro" id="IPR052016">
    <property type="entry name" value="Bact_Sigma-Reg"/>
</dbReference>
<dbReference type="SMART" id="SM00331">
    <property type="entry name" value="PP2C_SIG"/>
    <property type="match status" value="1"/>
</dbReference>
<dbReference type="EMBL" id="RYZH01000027">
    <property type="protein sequence ID" value="RUL87044.1"/>
    <property type="molecule type" value="Genomic_DNA"/>
</dbReference>
<evidence type="ECO:0000256" key="1">
    <source>
        <dbReference type="ARBA" id="ARBA00022801"/>
    </source>
</evidence>
<dbReference type="PANTHER" id="PTHR43156">
    <property type="entry name" value="STAGE II SPORULATION PROTEIN E-RELATED"/>
    <property type="match status" value="1"/>
</dbReference>
<evidence type="ECO:0000256" key="2">
    <source>
        <dbReference type="SAM" id="Phobius"/>
    </source>
</evidence>
<dbReference type="InterPro" id="IPR036457">
    <property type="entry name" value="PPM-type-like_dom_sf"/>
</dbReference>
<dbReference type="GO" id="GO:0016020">
    <property type="term" value="C:membrane"/>
    <property type="evidence" value="ECO:0007669"/>
    <property type="project" value="InterPro"/>
</dbReference>
<evidence type="ECO:0000313" key="5">
    <source>
        <dbReference type="EMBL" id="RUL87044.1"/>
    </source>
</evidence>
<evidence type="ECO:0000313" key="6">
    <source>
        <dbReference type="Proteomes" id="UP000280296"/>
    </source>
</evidence>
<dbReference type="Gene3D" id="1.10.8.500">
    <property type="entry name" value="HAMP domain in histidine kinase"/>
    <property type="match status" value="1"/>
</dbReference>
<dbReference type="SMART" id="SM00304">
    <property type="entry name" value="HAMP"/>
    <property type="match status" value="1"/>
</dbReference>
<dbReference type="InterPro" id="IPR001932">
    <property type="entry name" value="PPM-type_phosphatase-like_dom"/>
</dbReference>
<name>A0A432MI43_9BACT</name>
<dbReference type="OrthoDB" id="247273at2"/>
<dbReference type="GO" id="GO:0007165">
    <property type="term" value="P:signal transduction"/>
    <property type="evidence" value="ECO:0007669"/>
    <property type="project" value="InterPro"/>
</dbReference>
<dbReference type="PANTHER" id="PTHR43156:SF2">
    <property type="entry name" value="STAGE II SPORULATION PROTEIN E"/>
    <property type="match status" value="1"/>
</dbReference>